<evidence type="ECO:0000313" key="2">
    <source>
        <dbReference type="EMBL" id="URN94802.1"/>
    </source>
</evidence>
<dbReference type="InterPro" id="IPR029016">
    <property type="entry name" value="GAF-like_dom_sf"/>
</dbReference>
<protein>
    <submittedName>
        <fullName evidence="2">GAF domain-containing protein</fullName>
    </submittedName>
</protein>
<proteinExistence type="predicted"/>
<feature type="domain" description="GAF" evidence="1">
    <location>
        <begin position="14"/>
        <end position="139"/>
    </location>
</feature>
<dbReference type="EMBL" id="CP097899">
    <property type="protein sequence ID" value="URN94802.1"/>
    <property type="molecule type" value="Genomic_DNA"/>
</dbReference>
<dbReference type="KEGG" id="plig:NAG76_00640"/>
<name>A0A9J6ZF56_9BACL</name>
<accession>A0A9J6ZF56</accession>
<gene>
    <name evidence="2" type="ORF">NAG76_00640</name>
</gene>
<dbReference type="Proteomes" id="UP001056756">
    <property type="component" value="Chromosome"/>
</dbReference>
<evidence type="ECO:0000313" key="3">
    <source>
        <dbReference type="Proteomes" id="UP001056756"/>
    </source>
</evidence>
<dbReference type="AlphaFoldDB" id="A0A9J6ZF56"/>
<sequence>MTPTQIFVEEQLQQLLMRTQSDLTAIGVLDRATRKIQWYSVYGSVSNRTQRIRQQINIGLTGEVLRTGRFLQTRATKQELFDLGESIMMTEKLLHAAAWPIIFNDLQIYGTIFIGKRNEGNYNTQQIEAGTEIVHDLANFCAQYFI</sequence>
<dbReference type="Pfam" id="PF13185">
    <property type="entry name" value="GAF_2"/>
    <property type="match status" value="1"/>
</dbReference>
<dbReference type="Gene3D" id="3.30.450.40">
    <property type="match status" value="1"/>
</dbReference>
<dbReference type="InterPro" id="IPR003018">
    <property type="entry name" value="GAF"/>
</dbReference>
<reference evidence="2" key="1">
    <citation type="submission" date="2022-05" db="EMBL/GenBank/DDBJ databases">
        <title>Novel bacterial taxa in a minimal lignocellulolytic consortium and its capacity to transform plastics disclosed by genome-resolved metagenomics.</title>
        <authorList>
            <person name="Rodriguez C.A.D."/>
            <person name="Diaz-Garcia L."/>
            <person name="Herrera K."/>
            <person name="Tarazona N.A."/>
            <person name="Sproer C."/>
            <person name="Overmann J."/>
            <person name="Jimenez D.J."/>
        </authorList>
    </citation>
    <scope>NUCLEOTIDE SEQUENCE</scope>
    <source>
        <strain evidence="2">MAG5</strain>
    </source>
</reference>
<organism evidence="2 3">
    <name type="scientific">Candidatus Pristimantibacillus lignocellulolyticus</name>
    <dbReference type="NCBI Taxonomy" id="2994561"/>
    <lineage>
        <taxon>Bacteria</taxon>
        <taxon>Bacillati</taxon>
        <taxon>Bacillota</taxon>
        <taxon>Bacilli</taxon>
        <taxon>Bacillales</taxon>
        <taxon>Paenibacillaceae</taxon>
        <taxon>Candidatus Pristimantibacillus</taxon>
    </lineage>
</organism>
<dbReference type="SUPFAM" id="SSF55781">
    <property type="entry name" value="GAF domain-like"/>
    <property type="match status" value="1"/>
</dbReference>
<evidence type="ECO:0000259" key="1">
    <source>
        <dbReference type="Pfam" id="PF13185"/>
    </source>
</evidence>